<gene>
    <name evidence="10" type="ORF">GUITHDRAFT_110337</name>
</gene>
<dbReference type="RefSeq" id="XP_005830675.1">
    <property type="nucleotide sequence ID" value="XM_005830618.1"/>
</dbReference>
<dbReference type="NCBIfam" id="TIGR00836">
    <property type="entry name" value="amt"/>
    <property type="match status" value="1"/>
</dbReference>
<dbReference type="PaxDb" id="55529-EKX43695"/>
<comment type="similarity">
    <text evidence="2 8">Belongs to the ammonia transporter channel (TC 1.A.11.2) family.</text>
</comment>
<feature type="transmembrane region" description="Helical" evidence="8">
    <location>
        <begin position="367"/>
        <end position="388"/>
    </location>
</feature>
<dbReference type="AlphaFoldDB" id="L1J6I4"/>
<dbReference type="PROSITE" id="PS01219">
    <property type="entry name" value="AMMONIUM_TRANSP"/>
    <property type="match status" value="1"/>
</dbReference>
<organism evidence="10">
    <name type="scientific">Guillardia theta (strain CCMP2712)</name>
    <name type="common">Cryptophyte</name>
    <dbReference type="NCBI Taxonomy" id="905079"/>
    <lineage>
        <taxon>Eukaryota</taxon>
        <taxon>Cryptophyceae</taxon>
        <taxon>Pyrenomonadales</taxon>
        <taxon>Geminigeraceae</taxon>
        <taxon>Guillardia</taxon>
    </lineage>
</organism>
<evidence type="ECO:0000256" key="1">
    <source>
        <dbReference type="ARBA" id="ARBA00004141"/>
    </source>
</evidence>
<dbReference type="SUPFAM" id="SSF111352">
    <property type="entry name" value="Ammonium transporter"/>
    <property type="match status" value="1"/>
</dbReference>
<dbReference type="InterPro" id="IPR029020">
    <property type="entry name" value="Ammonium/urea_transptr"/>
</dbReference>
<reference evidence="12" key="2">
    <citation type="submission" date="2012-11" db="EMBL/GenBank/DDBJ databases">
        <authorList>
            <person name="Kuo A."/>
            <person name="Curtis B.A."/>
            <person name="Tanifuji G."/>
            <person name="Burki F."/>
            <person name="Gruber A."/>
            <person name="Irimia M."/>
            <person name="Maruyama S."/>
            <person name="Arias M.C."/>
            <person name="Ball S.G."/>
            <person name="Gile G.H."/>
            <person name="Hirakawa Y."/>
            <person name="Hopkins J.F."/>
            <person name="Rensing S.A."/>
            <person name="Schmutz J."/>
            <person name="Symeonidi A."/>
            <person name="Elias M."/>
            <person name="Eveleigh R.J."/>
            <person name="Herman E.K."/>
            <person name="Klute M.J."/>
            <person name="Nakayama T."/>
            <person name="Obornik M."/>
            <person name="Reyes-Prieto A."/>
            <person name="Armbrust E.V."/>
            <person name="Aves S.J."/>
            <person name="Beiko R.G."/>
            <person name="Coutinho P."/>
            <person name="Dacks J.B."/>
            <person name="Durnford D.G."/>
            <person name="Fast N.M."/>
            <person name="Green B.R."/>
            <person name="Grisdale C."/>
            <person name="Hempe F."/>
            <person name="Henrissat B."/>
            <person name="Hoppner M.P."/>
            <person name="Ishida K.-I."/>
            <person name="Kim E."/>
            <person name="Koreny L."/>
            <person name="Kroth P.G."/>
            <person name="Liu Y."/>
            <person name="Malik S.-B."/>
            <person name="Maier U.G."/>
            <person name="McRose D."/>
            <person name="Mock T."/>
            <person name="Neilson J.A."/>
            <person name="Onodera N.T."/>
            <person name="Poole A.M."/>
            <person name="Pritham E.J."/>
            <person name="Richards T.A."/>
            <person name="Rocap G."/>
            <person name="Roy S.W."/>
            <person name="Sarai C."/>
            <person name="Schaack S."/>
            <person name="Shirato S."/>
            <person name="Slamovits C.H."/>
            <person name="Spencer D.F."/>
            <person name="Suzuki S."/>
            <person name="Worden A.Z."/>
            <person name="Zauner S."/>
            <person name="Barry K."/>
            <person name="Bell C."/>
            <person name="Bharti A.K."/>
            <person name="Crow J.A."/>
            <person name="Grimwood J."/>
            <person name="Kramer R."/>
            <person name="Lindquist E."/>
            <person name="Lucas S."/>
            <person name="Salamov A."/>
            <person name="McFadden G.I."/>
            <person name="Lane C.E."/>
            <person name="Keeling P.J."/>
            <person name="Gray M.W."/>
            <person name="Grigoriev I.V."/>
            <person name="Archibald J.M."/>
        </authorList>
    </citation>
    <scope>NUCLEOTIDE SEQUENCE</scope>
    <source>
        <strain evidence="12">CCMP2712</strain>
    </source>
</reference>
<sequence length="525" mass="56011">MASVNSLASQVQAMSEQVNNISASLLAAQFAIKSQRQQIQELIAAQASNSVIITSLQATSSHGDNAWILASTALVVMMTIPGLALFYGGLAQAPNVLSTVMQSFSIMCTVSFLWFSFGYSLCFTAGDVFYGNSSNFWLHDMTSKKMRNDSEKLFMVYQMTFAVISAAIICGSFAERMRFSAMLIFIAIWHILVYCPVAHWSWGPGGFLNTAGCLDYAGGDVVHVSAGFSGLVASMLVGKRRGISQGQEISPHNALLVFLGASLLWVGWFGFNAGSAFAADHMAINAMATTQMSGACGGLAWMAVEWIMRKRPTVVGIVSGSICGLVCITPGCGYVDLAGAVAIGLIGGITGFFSIQMKHMFGFDDALDAFGVHGICGVVGCLATGLFADQGVTRDPNENGAFYGKPSQLYIQLYGVVVVVAYCSVISFLILKLLDIVMIAVTGTGIRCSPEAEKIGLDISEHGDSLIKETPVFSLGQIKVGNQHVLQAGWNENTSVVPVSTSITRVQVSDPVHLEDKVHPFQQDE</sequence>
<dbReference type="GO" id="GO:0005886">
    <property type="term" value="C:plasma membrane"/>
    <property type="evidence" value="ECO:0007669"/>
    <property type="project" value="UniProtKB-SubCell"/>
</dbReference>
<keyword evidence="5 8" id="KW-1133">Transmembrane helix</keyword>
<feature type="transmembrane region" description="Helical" evidence="8">
    <location>
        <begin position="283"/>
        <end position="302"/>
    </location>
</feature>
<dbReference type="OMA" id="FVFYQFA"/>
<comment type="subcellular location">
    <subcellularLocation>
        <location evidence="8">Cell membrane</location>
        <topology evidence="8">Multi-pass membrane protein</topology>
    </subcellularLocation>
    <subcellularLocation>
        <location evidence="1">Membrane</location>
        <topology evidence="1">Multi-pass membrane protein</topology>
    </subcellularLocation>
</comment>
<keyword evidence="6 8" id="KW-0472">Membrane</keyword>
<dbReference type="Gene3D" id="1.10.3430.10">
    <property type="entry name" value="Ammonium transporter AmtB like domains"/>
    <property type="match status" value="1"/>
</dbReference>
<evidence type="ECO:0000256" key="5">
    <source>
        <dbReference type="ARBA" id="ARBA00022989"/>
    </source>
</evidence>
<evidence type="ECO:0000256" key="7">
    <source>
        <dbReference type="ARBA" id="ARBA00023177"/>
    </source>
</evidence>
<proteinExistence type="inferred from homology"/>
<keyword evidence="7 8" id="KW-0924">Ammonia transport</keyword>
<dbReference type="PANTHER" id="PTHR43029:SF10">
    <property type="entry name" value="AMMONIUM TRANSPORTER MEP2"/>
    <property type="match status" value="1"/>
</dbReference>
<evidence type="ECO:0000256" key="4">
    <source>
        <dbReference type="ARBA" id="ARBA00022692"/>
    </source>
</evidence>
<dbReference type="Proteomes" id="UP000011087">
    <property type="component" value="Unassembled WGS sequence"/>
</dbReference>
<keyword evidence="12" id="KW-1185">Reference proteome</keyword>
<dbReference type="eggNOG" id="KOG0682">
    <property type="taxonomic scope" value="Eukaryota"/>
</dbReference>
<feature type="transmembrane region" description="Helical" evidence="8">
    <location>
        <begin position="181"/>
        <end position="201"/>
    </location>
</feature>
<feature type="transmembrane region" description="Helical" evidence="8">
    <location>
        <begin position="314"/>
        <end position="331"/>
    </location>
</feature>
<evidence type="ECO:0000259" key="9">
    <source>
        <dbReference type="Pfam" id="PF00909"/>
    </source>
</evidence>
<dbReference type="STRING" id="905079.L1J6I4"/>
<feature type="transmembrane region" description="Helical" evidence="8">
    <location>
        <begin position="337"/>
        <end position="355"/>
    </location>
</feature>
<protein>
    <recommendedName>
        <fullName evidence="8">Ammonium transporter</fullName>
    </recommendedName>
</protein>
<dbReference type="OrthoDB" id="534912at2759"/>
<dbReference type="InterPro" id="IPR024041">
    <property type="entry name" value="NH4_transpt_AmtB-like_dom"/>
</dbReference>
<dbReference type="PANTHER" id="PTHR43029">
    <property type="entry name" value="AMMONIUM TRANSPORTER MEP2"/>
    <property type="match status" value="1"/>
</dbReference>
<dbReference type="InterPro" id="IPR018047">
    <property type="entry name" value="Ammonium_transpt_CS"/>
</dbReference>
<evidence type="ECO:0000313" key="10">
    <source>
        <dbReference type="EMBL" id="EKX43695.1"/>
    </source>
</evidence>
<dbReference type="InterPro" id="IPR001905">
    <property type="entry name" value="Ammonium_transpt"/>
</dbReference>
<feature type="transmembrane region" description="Helical" evidence="8">
    <location>
        <begin position="66"/>
        <end position="90"/>
    </location>
</feature>
<evidence type="ECO:0000256" key="2">
    <source>
        <dbReference type="ARBA" id="ARBA00005887"/>
    </source>
</evidence>
<dbReference type="EMBL" id="JH993009">
    <property type="protein sequence ID" value="EKX43695.1"/>
    <property type="molecule type" value="Genomic_DNA"/>
</dbReference>
<dbReference type="EnsemblProtists" id="EKX43695">
    <property type="protein sequence ID" value="EKX43695"/>
    <property type="gene ID" value="GUITHDRAFT_110337"/>
</dbReference>
<accession>L1J6I4</accession>
<dbReference type="GeneID" id="17300190"/>
<evidence type="ECO:0000256" key="6">
    <source>
        <dbReference type="ARBA" id="ARBA00023136"/>
    </source>
</evidence>
<dbReference type="KEGG" id="gtt:GUITHDRAFT_110337"/>
<evidence type="ECO:0000313" key="11">
    <source>
        <dbReference type="EnsemblProtists" id="EKX43695"/>
    </source>
</evidence>
<keyword evidence="3 8" id="KW-0813">Transport</keyword>
<feature type="transmembrane region" description="Helical" evidence="8">
    <location>
        <begin position="221"/>
        <end position="238"/>
    </location>
</feature>
<keyword evidence="4 8" id="KW-0812">Transmembrane</keyword>
<dbReference type="HOGENOM" id="CLU_000445_33_0_1"/>
<feature type="transmembrane region" description="Helical" evidence="8">
    <location>
        <begin position="408"/>
        <end position="431"/>
    </location>
</feature>
<evidence type="ECO:0000256" key="3">
    <source>
        <dbReference type="ARBA" id="ARBA00022448"/>
    </source>
</evidence>
<evidence type="ECO:0000313" key="12">
    <source>
        <dbReference type="Proteomes" id="UP000011087"/>
    </source>
</evidence>
<feature type="transmembrane region" description="Helical" evidence="8">
    <location>
        <begin position="153"/>
        <end position="174"/>
    </location>
</feature>
<feature type="transmembrane region" description="Helical" evidence="8">
    <location>
        <begin position="111"/>
        <end position="133"/>
    </location>
</feature>
<evidence type="ECO:0000256" key="8">
    <source>
        <dbReference type="RuleBase" id="RU362002"/>
    </source>
</evidence>
<name>L1J6I4_GUITC</name>
<feature type="transmembrane region" description="Helical" evidence="8">
    <location>
        <begin position="250"/>
        <end position="271"/>
    </location>
</feature>
<reference evidence="11" key="3">
    <citation type="submission" date="2015-06" db="UniProtKB">
        <authorList>
            <consortium name="EnsemblProtists"/>
        </authorList>
    </citation>
    <scope>IDENTIFICATION</scope>
</reference>
<dbReference type="Pfam" id="PF00909">
    <property type="entry name" value="Ammonium_transp"/>
    <property type="match status" value="1"/>
</dbReference>
<reference evidence="10 12" key="1">
    <citation type="journal article" date="2012" name="Nature">
        <title>Algal genomes reveal evolutionary mosaicism and the fate of nucleomorphs.</title>
        <authorList>
            <consortium name="DOE Joint Genome Institute"/>
            <person name="Curtis B.A."/>
            <person name="Tanifuji G."/>
            <person name="Burki F."/>
            <person name="Gruber A."/>
            <person name="Irimia M."/>
            <person name="Maruyama S."/>
            <person name="Arias M.C."/>
            <person name="Ball S.G."/>
            <person name="Gile G.H."/>
            <person name="Hirakawa Y."/>
            <person name="Hopkins J.F."/>
            <person name="Kuo A."/>
            <person name="Rensing S.A."/>
            <person name="Schmutz J."/>
            <person name="Symeonidi A."/>
            <person name="Elias M."/>
            <person name="Eveleigh R.J."/>
            <person name="Herman E.K."/>
            <person name="Klute M.J."/>
            <person name="Nakayama T."/>
            <person name="Obornik M."/>
            <person name="Reyes-Prieto A."/>
            <person name="Armbrust E.V."/>
            <person name="Aves S.J."/>
            <person name="Beiko R.G."/>
            <person name="Coutinho P."/>
            <person name="Dacks J.B."/>
            <person name="Durnford D.G."/>
            <person name="Fast N.M."/>
            <person name="Green B.R."/>
            <person name="Grisdale C.J."/>
            <person name="Hempel F."/>
            <person name="Henrissat B."/>
            <person name="Hoppner M.P."/>
            <person name="Ishida K."/>
            <person name="Kim E."/>
            <person name="Koreny L."/>
            <person name="Kroth P.G."/>
            <person name="Liu Y."/>
            <person name="Malik S.B."/>
            <person name="Maier U.G."/>
            <person name="McRose D."/>
            <person name="Mock T."/>
            <person name="Neilson J.A."/>
            <person name="Onodera N.T."/>
            <person name="Poole A.M."/>
            <person name="Pritham E.J."/>
            <person name="Richards T.A."/>
            <person name="Rocap G."/>
            <person name="Roy S.W."/>
            <person name="Sarai C."/>
            <person name="Schaack S."/>
            <person name="Shirato S."/>
            <person name="Slamovits C.H."/>
            <person name="Spencer D.F."/>
            <person name="Suzuki S."/>
            <person name="Worden A.Z."/>
            <person name="Zauner S."/>
            <person name="Barry K."/>
            <person name="Bell C."/>
            <person name="Bharti A.K."/>
            <person name="Crow J.A."/>
            <person name="Grimwood J."/>
            <person name="Kramer R."/>
            <person name="Lindquist E."/>
            <person name="Lucas S."/>
            <person name="Salamov A."/>
            <person name="McFadden G.I."/>
            <person name="Lane C.E."/>
            <person name="Keeling P.J."/>
            <person name="Gray M.W."/>
            <person name="Grigoriev I.V."/>
            <person name="Archibald J.M."/>
        </authorList>
    </citation>
    <scope>NUCLEOTIDE SEQUENCE</scope>
    <source>
        <strain evidence="10 12">CCMP2712</strain>
    </source>
</reference>
<dbReference type="GO" id="GO:0008519">
    <property type="term" value="F:ammonium channel activity"/>
    <property type="evidence" value="ECO:0007669"/>
    <property type="project" value="InterPro"/>
</dbReference>
<feature type="domain" description="Ammonium transporter AmtB-like" evidence="9">
    <location>
        <begin position="66"/>
        <end position="465"/>
    </location>
</feature>